<dbReference type="AlphaFoldDB" id="A0A7L5BQ36"/>
<protein>
    <submittedName>
        <fullName evidence="1">Uncharacterized protein</fullName>
    </submittedName>
</protein>
<name>A0A7L5BQ36_9HYPH</name>
<gene>
    <name evidence="1" type="ORF">G3A56_23360</name>
</gene>
<dbReference type="Proteomes" id="UP000464865">
    <property type="component" value="Chromosome M15-12"/>
</dbReference>
<dbReference type="EMBL" id="CP048635">
    <property type="protein sequence ID" value="QIB40756.1"/>
    <property type="molecule type" value="Genomic_DNA"/>
</dbReference>
<keyword evidence="2" id="KW-1185">Reference proteome</keyword>
<sequence>MKLIVDYRTGVHNSDVEIANADPQVTLSWLKKLDGMQHTLLNVSRLDGSCLMVGGGPLWYVVTLDNNKQNLTLQNPDGLETEMIELCAGGQYGEYPKALCVNYEQASQAVSLFFEGKEFLMQWL</sequence>
<evidence type="ECO:0000313" key="2">
    <source>
        <dbReference type="Proteomes" id="UP000464865"/>
    </source>
</evidence>
<evidence type="ECO:0000313" key="1">
    <source>
        <dbReference type="EMBL" id="QIB40756.1"/>
    </source>
</evidence>
<reference evidence="1 2" key="1">
    <citation type="submission" date="2020-02" db="EMBL/GenBank/DDBJ databases">
        <title>Plant-Promoting Endophytic Bacterium Rhizobium oryzihabitans sp. nov., Isolated from the Root of Rice.</title>
        <authorList>
            <person name="zhao J."/>
            <person name="Zhang G."/>
        </authorList>
    </citation>
    <scope>NUCLEOTIDE SEQUENCE [LARGE SCALE GENOMIC DNA]</scope>
    <source>
        <strain evidence="1 2">M15</strain>
    </source>
</reference>
<proteinExistence type="predicted"/>
<organism evidence="1 2">
    <name type="scientific">Rhizobium oryzihabitans</name>
    <dbReference type="NCBI Taxonomy" id="2267833"/>
    <lineage>
        <taxon>Bacteria</taxon>
        <taxon>Pseudomonadati</taxon>
        <taxon>Pseudomonadota</taxon>
        <taxon>Alphaproteobacteria</taxon>
        <taxon>Hyphomicrobiales</taxon>
        <taxon>Rhizobiaceae</taxon>
        <taxon>Rhizobium/Agrobacterium group</taxon>
        <taxon>Rhizobium</taxon>
    </lineage>
</organism>
<dbReference type="KEGG" id="roy:G3A56_23360"/>
<accession>A0A7L5BQ36</accession>
<dbReference type="RefSeq" id="WP_003500990.1">
    <property type="nucleotide sequence ID" value="NZ_CP048635.1"/>
</dbReference>